<dbReference type="Proteomes" id="UP001596222">
    <property type="component" value="Unassembled WGS sequence"/>
</dbReference>
<dbReference type="PANTHER" id="PTHR30055">
    <property type="entry name" value="HTH-TYPE TRANSCRIPTIONAL REGULATOR RUTR"/>
    <property type="match status" value="1"/>
</dbReference>
<evidence type="ECO:0000256" key="2">
    <source>
        <dbReference type="PROSITE-ProRule" id="PRU00335"/>
    </source>
</evidence>
<dbReference type="InterPro" id="IPR050109">
    <property type="entry name" value="HTH-type_TetR-like_transc_reg"/>
</dbReference>
<evidence type="ECO:0000313" key="5">
    <source>
        <dbReference type="Proteomes" id="UP001596222"/>
    </source>
</evidence>
<accession>A0ABV9ZWX2</accession>
<feature type="DNA-binding region" description="H-T-H motif" evidence="2">
    <location>
        <begin position="42"/>
        <end position="61"/>
    </location>
</feature>
<protein>
    <submittedName>
        <fullName evidence="4">TetR/AcrR family transcriptional regulator</fullName>
    </submittedName>
</protein>
<dbReference type="SUPFAM" id="SSF46689">
    <property type="entry name" value="Homeodomain-like"/>
    <property type="match status" value="1"/>
</dbReference>
<feature type="domain" description="HTH tetR-type" evidence="3">
    <location>
        <begin position="19"/>
        <end position="79"/>
    </location>
</feature>
<keyword evidence="1 2" id="KW-0238">DNA-binding</keyword>
<dbReference type="RefSeq" id="WP_382038677.1">
    <property type="nucleotide sequence ID" value="NZ_JBHSKJ010000004.1"/>
</dbReference>
<dbReference type="InterPro" id="IPR001647">
    <property type="entry name" value="HTH_TetR"/>
</dbReference>
<evidence type="ECO:0000259" key="3">
    <source>
        <dbReference type="PROSITE" id="PS50977"/>
    </source>
</evidence>
<evidence type="ECO:0000256" key="1">
    <source>
        <dbReference type="ARBA" id="ARBA00023125"/>
    </source>
</evidence>
<dbReference type="PROSITE" id="PS50977">
    <property type="entry name" value="HTH_TETR_2"/>
    <property type="match status" value="1"/>
</dbReference>
<organism evidence="4 5">
    <name type="scientific">Streptomyces aureoversilis</name>
    <dbReference type="NCBI Taxonomy" id="67277"/>
    <lineage>
        <taxon>Bacteria</taxon>
        <taxon>Bacillati</taxon>
        <taxon>Actinomycetota</taxon>
        <taxon>Actinomycetes</taxon>
        <taxon>Kitasatosporales</taxon>
        <taxon>Streptomycetaceae</taxon>
        <taxon>Streptomyces</taxon>
    </lineage>
</organism>
<dbReference type="InterPro" id="IPR009057">
    <property type="entry name" value="Homeodomain-like_sf"/>
</dbReference>
<gene>
    <name evidence="4" type="ORF">ACFPP6_08300</name>
</gene>
<dbReference type="Pfam" id="PF00440">
    <property type="entry name" value="TetR_N"/>
    <property type="match status" value="1"/>
</dbReference>
<reference evidence="5" key="1">
    <citation type="journal article" date="2019" name="Int. J. Syst. Evol. Microbiol.">
        <title>The Global Catalogue of Microorganisms (GCM) 10K type strain sequencing project: providing services to taxonomists for standard genome sequencing and annotation.</title>
        <authorList>
            <consortium name="The Broad Institute Genomics Platform"/>
            <consortium name="The Broad Institute Genome Sequencing Center for Infectious Disease"/>
            <person name="Wu L."/>
            <person name="Ma J."/>
        </authorList>
    </citation>
    <scope>NUCLEOTIDE SEQUENCE [LARGE SCALE GENOMIC DNA]</scope>
    <source>
        <strain evidence="5">CGMCC 4.1641</strain>
    </source>
</reference>
<dbReference type="Gene3D" id="1.10.357.10">
    <property type="entry name" value="Tetracycline Repressor, domain 2"/>
    <property type="match status" value="1"/>
</dbReference>
<evidence type="ECO:0000313" key="4">
    <source>
        <dbReference type="EMBL" id="MFC5144675.1"/>
    </source>
</evidence>
<dbReference type="PANTHER" id="PTHR30055:SF223">
    <property type="entry name" value="HTH-TYPE TRANSCRIPTIONAL REGULATOR UIDR"/>
    <property type="match status" value="1"/>
</dbReference>
<dbReference type="EMBL" id="JBHSKJ010000004">
    <property type="protein sequence ID" value="MFC5144675.1"/>
    <property type="molecule type" value="Genomic_DNA"/>
</dbReference>
<sequence length="215" mass="23785">MASPGTARKRPYAPRMAPAERREQLLDTALRIINTDGVTGVSVDAVAKAAGVTRPVVYGQFTDTHHILRDLLRREGERALAQVADALPADLTDADPIATFTHVAESFFTAVTTHPDRWRAILLPVDATPPPVHTYRQQAEASIRAQFADITRHFLADRPGTEAIDVDLLAHLLLTAMEEGGRLVLDDPDAYPPKRLTTMARFMAETFFARYTTDR</sequence>
<keyword evidence="5" id="KW-1185">Reference proteome</keyword>
<name>A0ABV9ZWX2_9ACTN</name>
<proteinExistence type="predicted"/>
<comment type="caution">
    <text evidence="4">The sequence shown here is derived from an EMBL/GenBank/DDBJ whole genome shotgun (WGS) entry which is preliminary data.</text>
</comment>